<keyword evidence="2" id="KW-1185">Reference proteome</keyword>
<dbReference type="OMA" id="HEAIWAN"/>
<gene>
    <name evidence="3" type="primary">LOC107761065</name>
</gene>
<dbReference type="PANTHER" id="PTHR47723">
    <property type="entry name" value="OS05G0353850 PROTEIN"/>
    <property type="match status" value="1"/>
</dbReference>
<organism evidence="2 3">
    <name type="scientific">Nicotiana tabacum</name>
    <name type="common">Common tobacco</name>
    <dbReference type="NCBI Taxonomy" id="4097"/>
    <lineage>
        <taxon>Eukaryota</taxon>
        <taxon>Viridiplantae</taxon>
        <taxon>Streptophyta</taxon>
        <taxon>Embryophyta</taxon>
        <taxon>Tracheophyta</taxon>
        <taxon>Spermatophyta</taxon>
        <taxon>Magnoliopsida</taxon>
        <taxon>eudicotyledons</taxon>
        <taxon>Gunneridae</taxon>
        <taxon>Pentapetalae</taxon>
        <taxon>asterids</taxon>
        <taxon>lamiids</taxon>
        <taxon>Solanales</taxon>
        <taxon>Solanaceae</taxon>
        <taxon>Nicotianoideae</taxon>
        <taxon>Nicotianeae</taxon>
        <taxon>Nicotiana</taxon>
    </lineage>
</organism>
<sequence length="266" mass="30648">MVHWEQTWHKVKNMRFNAAIDWKSLLPFCFWSLWLTRNNNVFDKKKNFTRIKQTIARATEYYHVVVHHRSKGESNAIHIEWELGSYKLNTDGAACHKTRVGGAGGVFRNNMGDLVLYIRGLPHTISIEAEFYALWQGLKIAIDHNFTPLQICIDSKQVVRMLNERNLHYNSINFEYRSLIEQLGNPALGHNFRELNQVADLLAKEGAARKLSGRTQVLTVPPIFVNKAMWADILGTVFVRNIRKNTIVMQNNDNATLERSSSQTIV</sequence>
<evidence type="ECO:0000313" key="2">
    <source>
        <dbReference type="Proteomes" id="UP000790787"/>
    </source>
</evidence>
<dbReference type="InterPro" id="IPR044730">
    <property type="entry name" value="RNase_H-like_dom_plant"/>
</dbReference>
<dbReference type="InterPro" id="IPR036397">
    <property type="entry name" value="RNaseH_sf"/>
</dbReference>
<name>A0A1S3X470_TOBAC</name>
<reference evidence="3" key="2">
    <citation type="submission" date="2025-08" db="UniProtKB">
        <authorList>
            <consortium name="RefSeq"/>
        </authorList>
    </citation>
    <scope>IDENTIFICATION</scope>
</reference>
<dbReference type="SUPFAM" id="SSF53098">
    <property type="entry name" value="Ribonuclease H-like"/>
    <property type="match status" value="1"/>
</dbReference>
<dbReference type="GO" id="GO:0004523">
    <property type="term" value="F:RNA-DNA hybrid ribonuclease activity"/>
    <property type="evidence" value="ECO:0007669"/>
    <property type="project" value="InterPro"/>
</dbReference>
<dbReference type="Pfam" id="PF13456">
    <property type="entry name" value="RVT_3"/>
    <property type="match status" value="1"/>
</dbReference>
<reference evidence="2" key="1">
    <citation type="journal article" date="2014" name="Nat. Commun.">
        <title>The tobacco genome sequence and its comparison with those of tomato and potato.</title>
        <authorList>
            <person name="Sierro N."/>
            <person name="Battey J.N."/>
            <person name="Ouadi S."/>
            <person name="Bakaher N."/>
            <person name="Bovet L."/>
            <person name="Willig A."/>
            <person name="Goepfert S."/>
            <person name="Peitsch M.C."/>
            <person name="Ivanov N.V."/>
        </authorList>
    </citation>
    <scope>NUCLEOTIDE SEQUENCE [LARGE SCALE GENOMIC DNA]</scope>
</reference>
<evidence type="ECO:0000259" key="1">
    <source>
        <dbReference type="Pfam" id="PF13456"/>
    </source>
</evidence>
<dbReference type="GeneID" id="107761065"/>
<proteinExistence type="predicted"/>
<dbReference type="PANTHER" id="PTHR47723:SF23">
    <property type="entry name" value="REVERSE TRANSCRIPTASE-LIKE PROTEIN"/>
    <property type="match status" value="1"/>
</dbReference>
<dbReference type="AlphaFoldDB" id="A0A1S3X470"/>
<evidence type="ECO:0000313" key="3">
    <source>
        <dbReference type="RefSeq" id="XP_016434724.1"/>
    </source>
</evidence>
<dbReference type="KEGG" id="nta:107761065"/>
<dbReference type="CDD" id="cd06222">
    <property type="entry name" value="RNase_H_like"/>
    <property type="match status" value="1"/>
</dbReference>
<dbReference type="InterPro" id="IPR002156">
    <property type="entry name" value="RNaseH_domain"/>
</dbReference>
<dbReference type="PaxDb" id="4097-A0A1S3X470"/>
<dbReference type="InterPro" id="IPR053151">
    <property type="entry name" value="RNase_H-like"/>
</dbReference>
<dbReference type="Proteomes" id="UP000790787">
    <property type="component" value="Chromosome 3"/>
</dbReference>
<protein>
    <recommendedName>
        <fullName evidence="1">RNase H type-1 domain-containing protein</fullName>
    </recommendedName>
</protein>
<dbReference type="Gene3D" id="3.30.420.10">
    <property type="entry name" value="Ribonuclease H-like superfamily/Ribonuclease H"/>
    <property type="match status" value="1"/>
</dbReference>
<dbReference type="InterPro" id="IPR012337">
    <property type="entry name" value="RNaseH-like_sf"/>
</dbReference>
<dbReference type="RefSeq" id="XP_016434724.1">
    <property type="nucleotide sequence ID" value="XM_016579238.1"/>
</dbReference>
<accession>A0A1S3X470</accession>
<dbReference type="OrthoDB" id="1306118at2759"/>
<dbReference type="GO" id="GO:0003676">
    <property type="term" value="F:nucleic acid binding"/>
    <property type="evidence" value="ECO:0007669"/>
    <property type="project" value="InterPro"/>
</dbReference>